<evidence type="ECO:0000313" key="8">
    <source>
        <dbReference type="EMBL" id="MBB3859366.1"/>
    </source>
</evidence>
<dbReference type="PANTHER" id="PTHR32322">
    <property type="entry name" value="INNER MEMBRANE TRANSPORTER"/>
    <property type="match status" value="1"/>
</dbReference>
<dbReference type="Pfam" id="PF00892">
    <property type="entry name" value="EamA"/>
    <property type="match status" value="2"/>
</dbReference>
<feature type="transmembrane region" description="Helical" evidence="6">
    <location>
        <begin position="96"/>
        <end position="117"/>
    </location>
</feature>
<proteinExistence type="inferred from homology"/>
<dbReference type="PANTHER" id="PTHR32322:SF2">
    <property type="entry name" value="EAMA DOMAIN-CONTAINING PROTEIN"/>
    <property type="match status" value="1"/>
</dbReference>
<protein>
    <submittedName>
        <fullName evidence="8">Drug/metabolite transporter (DMT)-like permease</fullName>
    </submittedName>
</protein>
<dbReference type="InterPro" id="IPR000620">
    <property type="entry name" value="EamA_dom"/>
</dbReference>
<accession>A0A7W6EUQ0</accession>
<feature type="domain" description="EamA" evidence="7">
    <location>
        <begin position="155"/>
        <end position="285"/>
    </location>
</feature>
<dbReference type="EMBL" id="JACICY010000001">
    <property type="protein sequence ID" value="MBB3859366.1"/>
    <property type="molecule type" value="Genomic_DNA"/>
</dbReference>
<dbReference type="SUPFAM" id="SSF103481">
    <property type="entry name" value="Multidrug resistance efflux transporter EmrE"/>
    <property type="match status" value="2"/>
</dbReference>
<evidence type="ECO:0000256" key="6">
    <source>
        <dbReference type="SAM" id="Phobius"/>
    </source>
</evidence>
<feature type="transmembrane region" description="Helical" evidence="6">
    <location>
        <begin position="124"/>
        <end position="146"/>
    </location>
</feature>
<feature type="transmembrane region" description="Helical" evidence="6">
    <location>
        <begin position="158"/>
        <end position="175"/>
    </location>
</feature>
<feature type="domain" description="EamA" evidence="7">
    <location>
        <begin position="10"/>
        <end position="140"/>
    </location>
</feature>
<dbReference type="AlphaFoldDB" id="A0A7W6EUQ0"/>
<feature type="transmembrane region" description="Helical" evidence="6">
    <location>
        <begin position="187"/>
        <end position="205"/>
    </location>
</feature>
<sequence length="299" mass="31231">MMGRYWANAFPIAAVLLWGGNAVVTKASAGVIGAAEIAFWRWLIAAALLLPFAINPLRTQWGDVRRNLGKQAILGLLGSALFPTLMYLAASHTSAINMGVIQSLMPIMALGLAMALFRQRFSAVVWAGALLSLLGVAIVVTGGSPARLLARGVNPGDAIMLAATACFALYSTLVRKWRNDLPQVTNLFLQAAFASAVLSVPFALTPRVGINAGNVAIVLYAAVLASIAAPLLWMAGIVRIGPARAANFFNGLPVVAAVFAVLFLGERVTLAMLPGVVLVIGGVMLAERYAARPLGSKAG</sequence>
<evidence type="ECO:0000256" key="1">
    <source>
        <dbReference type="ARBA" id="ARBA00004141"/>
    </source>
</evidence>
<feature type="transmembrane region" description="Helical" evidence="6">
    <location>
        <begin position="245"/>
        <end position="265"/>
    </location>
</feature>
<keyword evidence="3 6" id="KW-0812">Transmembrane</keyword>
<reference evidence="8 9" key="1">
    <citation type="submission" date="2020-08" db="EMBL/GenBank/DDBJ databases">
        <title>Genomic Encyclopedia of Type Strains, Phase IV (KMG-IV): sequencing the most valuable type-strain genomes for metagenomic binning, comparative biology and taxonomic classification.</title>
        <authorList>
            <person name="Goeker M."/>
        </authorList>
    </citation>
    <scope>NUCLEOTIDE SEQUENCE [LARGE SCALE GENOMIC DNA]</scope>
    <source>
        <strain evidence="8 9">DSM 14552</strain>
    </source>
</reference>
<feature type="transmembrane region" description="Helical" evidence="6">
    <location>
        <begin position="217"/>
        <end position="238"/>
    </location>
</feature>
<gene>
    <name evidence="8" type="ORF">GGQ88_000606</name>
</gene>
<feature type="transmembrane region" description="Helical" evidence="6">
    <location>
        <begin position="271"/>
        <end position="291"/>
    </location>
</feature>
<dbReference type="GO" id="GO:0016020">
    <property type="term" value="C:membrane"/>
    <property type="evidence" value="ECO:0007669"/>
    <property type="project" value="UniProtKB-SubCell"/>
</dbReference>
<evidence type="ECO:0000256" key="2">
    <source>
        <dbReference type="ARBA" id="ARBA00007362"/>
    </source>
</evidence>
<feature type="transmembrane region" description="Helical" evidence="6">
    <location>
        <begin position="39"/>
        <end position="57"/>
    </location>
</feature>
<evidence type="ECO:0000256" key="4">
    <source>
        <dbReference type="ARBA" id="ARBA00022989"/>
    </source>
</evidence>
<dbReference type="Proteomes" id="UP000562395">
    <property type="component" value="Unassembled WGS sequence"/>
</dbReference>
<keyword evidence="9" id="KW-1185">Reference proteome</keyword>
<dbReference type="InterPro" id="IPR050638">
    <property type="entry name" value="AA-Vitamin_Transporters"/>
</dbReference>
<organism evidence="8 9">
    <name type="scientific">Novosphingobium hassiacum</name>
    <dbReference type="NCBI Taxonomy" id="173676"/>
    <lineage>
        <taxon>Bacteria</taxon>
        <taxon>Pseudomonadati</taxon>
        <taxon>Pseudomonadota</taxon>
        <taxon>Alphaproteobacteria</taxon>
        <taxon>Sphingomonadales</taxon>
        <taxon>Sphingomonadaceae</taxon>
        <taxon>Novosphingobium</taxon>
    </lineage>
</organism>
<evidence type="ECO:0000256" key="3">
    <source>
        <dbReference type="ARBA" id="ARBA00022692"/>
    </source>
</evidence>
<name>A0A7W6EUQ0_9SPHN</name>
<keyword evidence="5 6" id="KW-0472">Membrane</keyword>
<feature type="transmembrane region" description="Helical" evidence="6">
    <location>
        <begin position="69"/>
        <end position="90"/>
    </location>
</feature>
<comment type="subcellular location">
    <subcellularLocation>
        <location evidence="1">Membrane</location>
        <topology evidence="1">Multi-pass membrane protein</topology>
    </subcellularLocation>
</comment>
<dbReference type="InterPro" id="IPR037185">
    <property type="entry name" value="EmrE-like"/>
</dbReference>
<evidence type="ECO:0000256" key="5">
    <source>
        <dbReference type="ARBA" id="ARBA00023136"/>
    </source>
</evidence>
<comment type="similarity">
    <text evidence="2">Belongs to the EamA transporter family.</text>
</comment>
<keyword evidence="4 6" id="KW-1133">Transmembrane helix</keyword>
<comment type="caution">
    <text evidence="8">The sequence shown here is derived from an EMBL/GenBank/DDBJ whole genome shotgun (WGS) entry which is preliminary data.</text>
</comment>
<evidence type="ECO:0000313" key="9">
    <source>
        <dbReference type="Proteomes" id="UP000562395"/>
    </source>
</evidence>
<evidence type="ECO:0000259" key="7">
    <source>
        <dbReference type="Pfam" id="PF00892"/>
    </source>
</evidence>